<dbReference type="PANTHER" id="PTHR11552:SF147">
    <property type="entry name" value="CHOLINE DEHYDROGENASE, MITOCHONDRIAL"/>
    <property type="match status" value="1"/>
</dbReference>
<dbReference type="GO" id="GO:0050660">
    <property type="term" value="F:flavin adenine dinucleotide binding"/>
    <property type="evidence" value="ECO:0007669"/>
    <property type="project" value="InterPro"/>
</dbReference>
<evidence type="ECO:0000259" key="6">
    <source>
        <dbReference type="PROSITE" id="PS00624"/>
    </source>
</evidence>
<dbReference type="EC" id="1.1.99.1" evidence="7"/>
<keyword evidence="8" id="KW-1185">Reference proteome</keyword>
<dbReference type="InterPro" id="IPR007867">
    <property type="entry name" value="GMC_OxRtase_C"/>
</dbReference>
<dbReference type="PROSITE" id="PS51257">
    <property type="entry name" value="PROKAR_LIPOPROTEIN"/>
    <property type="match status" value="1"/>
</dbReference>
<evidence type="ECO:0000313" key="7">
    <source>
        <dbReference type="EMBL" id="APX22393.1"/>
    </source>
</evidence>
<evidence type="ECO:0000256" key="4">
    <source>
        <dbReference type="ARBA" id="ARBA00022827"/>
    </source>
</evidence>
<dbReference type="InterPro" id="IPR012132">
    <property type="entry name" value="GMC_OxRdtase"/>
</dbReference>
<feature type="domain" description="Glucose-methanol-choline oxidoreductase N-terminal" evidence="6">
    <location>
        <begin position="259"/>
        <end position="273"/>
    </location>
</feature>
<dbReference type="STRING" id="1229727.Ga0080559_TMP1597"/>
<dbReference type="OrthoDB" id="9785276at2"/>
<dbReference type="InterPro" id="IPR036188">
    <property type="entry name" value="FAD/NAD-bd_sf"/>
</dbReference>
<dbReference type="Pfam" id="PF05199">
    <property type="entry name" value="GMC_oxred_C"/>
    <property type="match status" value="1"/>
</dbReference>
<dbReference type="SUPFAM" id="SSF51905">
    <property type="entry name" value="FAD/NAD(P)-binding domain"/>
    <property type="match status" value="1"/>
</dbReference>
<comment type="similarity">
    <text evidence="2">Belongs to the GMC oxidoreductase family.</text>
</comment>
<dbReference type="RefSeq" id="WP_076622768.1">
    <property type="nucleotide sequence ID" value="NZ_BMEW01000011.1"/>
</dbReference>
<gene>
    <name evidence="7" type="ORF">Ga0080559_TMP1597</name>
</gene>
<organism evidence="7 8">
    <name type="scientific">Salipiger profundus</name>
    <dbReference type="NCBI Taxonomy" id="1229727"/>
    <lineage>
        <taxon>Bacteria</taxon>
        <taxon>Pseudomonadati</taxon>
        <taxon>Pseudomonadota</taxon>
        <taxon>Alphaproteobacteria</taxon>
        <taxon>Rhodobacterales</taxon>
        <taxon>Roseobacteraceae</taxon>
        <taxon>Salipiger</taxon>
    </lineage>
</organism>
<evidence type="ECO:0000256" key="1">
    <source>
        <dbReference type="ARBA" id="ARBA00001974"/>
    </source>
</evidence>
<dbReference type="PROSITE" id="PS00624">
    <property type="entry name" value="GMC_OXRED_2"/>
    <property type="match status" value="1"/>
</dbReference>
<dbReference type="PIRSF" id="PIRSF000137">
    <property type="entry name" value="Alcohol_oxidase"/>
    <property type="match status" value="1"/>
</dbReference>
<dbReference type="InterPro" id="IPR000172">
    <property type="entry name" value="GMC_OxRdtase_N"/>
</dbReference>
<protein>
    <submittedName>
        <fullName evidence="7">Choline dehydrogenase</fullName>
        <ecNumber evidence="7">1.1.99.1</ecNumber>
    </submittedName>
</protein>
<keyword evidence="7" id="KW-0560">Oxidoreductase</keyword>
<evidence type="ECO:0000313" key="8">
    <source>
        <dbReference type="Proteomes" id="UP000186559"/>
    </source>
</evidence>
<comment type="cofactor">
    <cofactor evidence="1 5">
        <name>FAD</name>
        <dbReference type="ChEBI" id="CHEBI:57692"/>
    </cofactor>
</comment>
<dbReference type="SUPFAM" id="SSF54373">
    <property type="entry name" value="FAD-linked reductases, C-terminal domain"/>
    <property type="match status" value="1"/>
</dbReference>
<evidence type="ECO:0000256" key="5">
    <source>
        <dbReference type="PIRSR" id="PIRSR000137-2"/>
    </source>
</evidence>
<dbReference type="EMBL" id="CP014796">
    <property type="protein sequence ID" value="APX22393.1"/>
    <property type="molecule type" value="Genomic_DNA"/>
</dbReference>
<sequence>MTVRADIAEYDFIVIGAGSAGCVLANRLSADPRNRVLLLEAGGSDNRFWVHVPMGYLYAMGNPNMDWCYRTEAEDGLGGRSLAYPRGKLLGGCSSINGMIYMRGQARDYDLWRQAGNPGWGWDDVLPYFRKSEDHWGGENAFHGKGGELRVEQQRLNWPILDDVAAAAAEIDIHPTDDFNDGDNEGVGYFPVTQRSGLRWNARKAFLDPARRRGNLHVLTGAQVDRLTFEGRRVTGVSYRVGDRPRHARANREVVLSAGAIGTPQILELSGVGNPEALARHGIETRHALPGVGENLQDHLQLRTVWKITGGRTLNDRVATMVGKASIALEYIARRSGPMSMAPSQLGIFCRSDPRHETANVEFHVQPLSLDSFGSPLHRYSGMTVSVCNLRPESRGSVHLRPGDPEGAPEIRPRYLDTEQDRTVAVESIGIARELMQTSGMERYAPEEILPGPAIQDHAALVEAACQVGTTIFHPVGTAKMGQDSMAVVDPELRVHGLRGLRIADASIMPTIVSGNTHAPATMIAEKAADMMLATMPA</sequence>
<dbReference type="PANTHER" id="PTHR11552">
    <property type="entry name" value="GLUCOSE-METHANOL-CHOLINE GMC OXIDOREDUCTASE"/>
    <property type="match status" value="1"/>
</dbReference>
<evidence type="ECO:0000256" key="3">
    <source>
        <dbReference type="ARBA" id="ARBA00022630"/>
    </source>
</evidence>
<accession>A0A1U7D2Q4</accession>
<keyword evidence="4 5" id="KW-0274">FAD</keyword>
<dbReference type="KEGG" id="tpro:Ga0080559_TMP1597"/>
<feature type="binding site" evidence="5">
    <location>
        <position position="224"/>
    </location>
    <ligand>
        <name>FAD</name>
        <dbReference type="ChEBI" id="CHEBI:57692"/>
    </ligand>
</feature>
<dbReference type="Gene3D" id="3.30.560.10">
    <property type="entry name" value="Glucose Oxidase, domain 3"/>
    <property type="match status" value="1"/>
</dbReference>
<dbReference type="Proteomes" id="UP000186559">
    <property type="component" value="Chromosome"/>
</dbReference>
<evidence type="ECO:0000256" key="2">
    <source>
        <dbReference type="ARBA" id="ARBA00010790"/>
    </source>
</evidence>
<reference evidence="7 8" key="1">
    <citation type="submission" date="2016-03" db="EMBL/GenBank/DDBJ databases">
        <title>Deep-sea bacteria in the southern Pacific.</title>
        <authorList>
            <person name="Tang K."/>
        </authorList>
    </citation>
    <scope>NUCLEOTIDE SEQUENCE [LARGE SCALE GENOMIC DNA]</scope>
    <source>
        <strain evidence="7 8">JLT2016</strain>
    </source>
</reference>
<dbReference type="Gene3D" id="3.50.50.60">
    <property type="entry name" value="FAD/NAD(P)-binding domain"/>
    <property type="match status" value="1"/>
</dbReference>
<dbReference type="Pfam" id="PF00732">
    <property type="entry name" value="GMC_oxred_N"/>
    <property type="match status" value="1"/>
</dbReference>
<proteinExistence type="inferred from homology"/>
<name>A0A1U7D2Q4_9RHOB</name>
<dbReference type="AlphaFoldDB" id="A0A1U7D2Q4"/>
<keyword evidence="3" id="KW-0285">Flavoprotein</keyword>
<dbReference type="GO" id="GO:0008812">
    <property type="term" value="F:choline dehydrogenase activity"/>
    <property type="evidence" value="ECO:0007669"/>
    <property type="project" value="UniProtKB-EC"/>
</dbReference>